<gene>
    <name evidence="3" type="ORF">JAN5088_03159</name>
</gene>
<protein>
    <recommendedName>
        <fullName evidence="2">DUF302 domain-containing protein</fullName>
    </recommendedName>
</protein>
<dbReference type="Pfam" id="PF03625">
    <property type="entry name" value="DUF302"/>
    <property type="match status" value="1"/>
</dbReference>
<keyword evidence="1" id="KW-0732">Signal</keyword>
<dbReference type="EMBL" id="CXPG01000021">
    <property type="protein sequence ID" value="CTQ34364.1"/>
    <property type="molecule type" value="Genomic_DNA"/>
</dbReference>
<dbReference type="RefSeq" id="WP_055683727.1">
    <property type="nucleotide sequence ID" value="NZ_CXPG01000021.1"/>
</dbReference>
<proteinExistence type="predicted"/>
<dbReference type="SUPFAM" id="SSF103247">
    <property type="entry name" value="TT1751-like"/>
    <property type="match status" value="1"/>
</dbReference>
<evidence type="ECO:0000313" key="4">
    <source>
        <dbReference type="Proteomes" id="UP000048908"/>
    </source>
</evidence>
<dbReference type="AlphaFoldDB" id="A0A0M6XWR3"/>
<keyword evidence="4" id="KW-1185">Reference proteome</keyword>
<evidence type="ECO:0000313" key="3">
    <source>
        <dbReference type="EMBL" id="CTQ34364.1"/>
    </source>
</evidence>
<feature type="signal peptide" evidence="1">
    <location>
        <begin position="1"/>
        <end position="18"/>
    </location>
</feature>
<dbReference type="InterPro" id="IPR035923">
    <property type="entry name" value="TT1751-like_sf"/>
</dbReference>
<dbReference type="STRING" id="282197.SAMN04488517_10872"/>
<sequence length="157" mass="16403">MLIRATTLLVLLSTPLGAQEVADMASRDGWSVTPTAKPFDDLIEDARQAAGAGGLAVVTMAGPTEAAVARGIDIPGNRVIGLFNNDYAVRILRLSTPAMIEAPMRVYVTENADGTATLSYRLPSEVLASYVADAPDLEPIGAELDDAFAKVADAATQ</sequence>
<evidence type="ECO:0000256" key="1">
    <source>
        <dbReference type="SAM" id="SignalP"/>
    </source>
</evidence>
<reference evidence="3 4" key="1">
    <citation type="submission" date="2015-07" db="EMBL/GenBank/DDBJ databases">
        <authorList>
            <person name="Noorani M."/>
        </authorList>
    </citation>
    <scope>NUCLEOTIDE SEQUENCE [LARGE SCALE GENOMIC DNA]</scope>
    <source>
        <strain evidence="3 4">CECT 5088</strain>
    </source>
</reference>
<dbReference type="Proteomes" id="UP000048908">
    <property type="component" value="Unassembled WGS sequence"/>
</dbReference>
<name>A0A0M6XWR3_9RHOB</name>
<evidence type="ECO:0000259" key="2">
    <source>
        <dbReference type="Pfam" id="PF03625"/>
    </source>
</evidence>
<dbReference type="OrthoDB" id="5783872at2"/>
<dbReference type="InterPro" id="IPR005180">
    <property type="entry name" value="DUF302"/>
</dbReference>
<accession>A0A0M6XWR3</accession>
<organism evidence="3 4">
    <name type="scientific">Jannaschia rubra</name>
    <dbReference type="NCBI Taxonomy" id="282197"/>
    <lineage>
        <taxon>Bacteria</taxon>
        <taxon>Pseudomonadati</taxon>
        <taxon>Pseudomonadota</taxon>
        <taxon>Alphaproteobacteria</taxon>
        <taxon>Rhodobacterales</taxon>
        <taxon>Roseobacteraceae</taxon>
        <taxon>Jannaschia</taxon>
    </lineage>
</organism>
<feature type="domain" description="DUF302" evidence="2">
    <location>
        <begin position="68"/>
        <end position="121"/>
    </location>
</feature>
<dbReference type="Gene3D" id="3.30.310.70">
    <property type="entry name" value="TT1751-like domain"/>
    <property type="match status" value="1"/>
</dbReference>
<feature type="chain" id="PRO_5005807514" description="DUF302 domain-containing protein" evidence="1">
    <location>
        <begin position="19"/>
        <end position="157"/>
    </location>
</feature>
<dbReference type="CDD" id="cd14797">
    <property type="entry name" value="DUF302"/>
    <property type="match status" value="1"/>
</dbReference>